<dbReference type="SMART" id="SM00184">
    <property type="entry name" value="RING"/>
    <property type="match status" value="4"/>
</dbReference>
<evidence type="ECO:0000313" key="19">
    <source>
        <dbReference type="EnsemblPlants" id="AUR62000887-RA:cds"/>
    </source>
</evidence>
<dbReference type="SUPFAM" id="SSF57850">
    <property type="entry name" value="RING/U-box"/>
    <property type="match status" value="4"/>
</dbReference>
<evidence type="ECO:0000256" key="5">
    <source>
        <dbReference type="ARBA" id="ARBA00022679"/>
    </source>
</evidence>
<feature type="region of interest" description="Disordered" evidence="15">
    <location>
        <begin position="38"/>
        <end position="57"/>
    </location>
</feature>
<evidence type="ECO:0000256" key="11">
    <source>
        <dbReference type="ARBA" id="ARBA00022989"/>
    </source>
</evidence>
<feature type="domain" description="RING-type" evidence="18">
    <location>
        <begin position="164"/>
        <end position="206"/>
    </location>
</feature>
<feature type="signal peptide" evidence="17">
    <location>
        <begin position="1"/>
        <end position="28"/>
    </location>
</feature>
<keyword evidence="9" id="KW-0833">Ubl conjugation pathway</keyword>
<dbReference type="FunFam" id="3.30.40.10:FF:000187">
    <property type="entry name" value="E3 ubiquitin-protein ligase ATL6"/>
    <property type="match status" value="3"/>
</dbReference>
<feature type="chain" id="PRO_5031275378" description="RING-type E3 ubiquitin transferase" evidence="17">
    <location>
        <begin position="29"/>
        <end position="790"/>
    </location>
</feature>
<dbReference type="GO" id="GO:0016020">
    <property type="term" value="C:membrane"/>
    <property type="evidence" value="ECO:0007669"/>
    <property type="project" value="UniProtKB-SubCell"/>
</dbReference>
<evidence type="ECO:0000256" key="3">
    <source>
        <dbReference type="ARBA" id="ARBA00004906"/>
    </source>
</evidence>
<feature type="transmembrane region" description="Helical" evidence="16">
    <location>
        <begin position="456"/>
        <end position="477"/>
    </location>
</feature>
<feature type="transmembrane region" description="Helical" evidence="16">
    <location>
        <begin position="233"/>
        <end position="251"/>
    </location>
</feature>
<evidence type="ECO:0000256" key="12">
    <source>
        <dbReference type="ARBA" id="ARBA00023136"/>
    </source>
</evidence>
<dbReference type="AlphaFoldDB" id="A0A803KPD1"/>
<dbReference type="Gene3D" id="3.30.40.10">
    <property type="entry name" value="Zinc/RING finger domain, C3HC4 (zinc finger)"/>
    <property type="match status" value="4"/>
</dbReference>
<protein>
    <recommendedName>
        <fullName evidence="4">RING-type E3 ubiquitin transferase</fullName>
        <ecNumber evidence="4">2.3.2.27</ecNumber>
    </recommendedName>
</protein>
<feature type="domain" description="RING-type" evidence="18">
    <location>
        <begin position="527"/>
        <end position="569"/>
    </location>
</feature>
<evidence type="ECO:0000313" key="20">
    <source>
        <dbReference type="Proteomes" id="UP000596660"/>
    </source>
</evidence>
<dbReference type="InterPro" id="IPR013083">
    <property type="entry name" value="Znf_RING/FYVE/PHD"/>
</dbReference>
<evidence type="ECO:0000256" key="17">
    <source>
        <dbReference type="SAM" id="SignalP"/>
    </source>
</evidence>
<name>A0A803KPD1_CHEQI</name>
<dbReference type="InterPro" id="IPR001841">
    <property type="entry name" value="Znf_RING"/>
</dbReference>
<dbReference type="PROSITE" id="PS50089">
    <property type="entry name" value="ZF_RING_2"/>
    <property type="match status" value="4"/>
</dbReference>
<keyword evidence="20" id="KW-1185">Reference proteome</keyword>
<comment type="pathway">
    <text evidence="3">Protein modification; protein ubiquitination.</text>
</comment>
<proteinExistence type="inferred from homology"/>
<reference evidence="19" key="2">
    <citation type="submission" date="2021-03" db="UniProtKB">
        <authorList>
            <consortium name="EnsemblPlants"/>
        </authorList>
    </citation>
    <scope>IDENTIFICATION</scope>
</reference>
<keyword evidence="10" id="KW-0862">Zinc</keyword>
<evidence type="ECO:0000256" key="16">
    <source>
        <dbReference type="SAM" id="Phobius"/>
    </source>
</evidence>
<keyword evidence="11 16" id="KW-1133">Transmembrane helix</keyword>
<evidence type="ECO:0000256" key="4">
    <source>
        <dbReference type="ARBA" id="ARBA00012483"/>
    </source>
</evidence>
<reference evidence="19" key="1">
    <citation type="journal article" date="2017" name="Nature">
        <title>The genome of Chenopodium quinoa.</title>
        <authorList>
            <person name="Jarvis D.E."/>
            <person name="Ho Y.S."/>
            <person name="Lightfoot D.J."/>
            <person name="Schmoeckel S.M."/>
            <person name="Li B."/>
            <person name="Borm T.J.A."/>
            <person name="Ohyanagi H."/>
            <person name="Mineta K."/>
            <person name="Michell C.T."/>
            <person name="Saber N."/>
            <person name="Kharbatia N.M."/>
            <person name="Rupper R.R."/>
            <person name="Sharp A.R."/>
            <person name="Dally N."/>
            <person name="Boughton B.A."/>
            <person name="Woo Y.H."/>
            <person name="Gao G."/>
            <person name="Schijlen E.G.W.M."/>
            <person name="Guo X."/>
            <person name="Momin A.A."/>
            <person name="Negrao S."/>
            <person name="Al-Babili S."/>
            <person name="Gehring C."/>
            <person name="Roessner U."/>
            <person name="Jung C."/>
            <person name="Murphy K."/>
            <person name="Arold S.T."/>
            <person name="Gojobori T."/>
            <person name="van der Linden C.G."/>
            <person name="van Loo E.N."/>
            <person name="Jellen E.N."/>
            <person name="Maughan P.J."/>
            <person name="Tester M."/>
        </authorList>
    </citation>
    <scope>NUCLEOTIDE SEQUENCE [LARGE SCALE GENOMIC DNA]</scope>
    <source>
        <strain evidence="19">cv. PI 614886</strain>
    </source>
</reference>
<accession>A0A803KPD1</accession>
<sequence length="790" mass="88484">MCNKNCCNHTHHALIFLFILCLLLLLNAQNLNLFNHKSTDSTKSSSSTTAGDGDGGSLSPCTSATTKMAMAFLSGALFALFLMVVLNNSGLSSPKNNEDHFYARGAHFGAGPSRMPYMESTDEIDDEVVEGGGVGIGYTLLRTFPTFTYSVRRPPKMGKGSPLCVICQYKFRDGELVRCLPECDHLFHLSCIDKWLTSHKTCPSCRDDLDIIANHGSTSNDSDLDSDSIWNPLYTGIVATFLTMFFIIFYYTAYACFIQFCWLPPEPEPPQRPRGGLDKAILEAYPVFTYSNVASLESNKGILECAVCLSLFEEEDTLRLLSKCNHVFHLHCVDDWLAAHTTCPLCRANLVSIHDEMMIRVESGNVDESGSMLGAEVGIDTLEKIEEIHEGLYISNIWRCNSTGHLTEIERDGDEDGERFRLRLPEAIREDFLRTQYINVGDLDSDSDSKSVWSPLYMGLVAVVSFIIFAILYYIVYACFNRFCSSRDPGSLHRARVGIDPAILRVFPVFAYSNVARRGSNKGPVECAVCLSPYEEEEMLRLLPKCDHLFHLQCVDRWLASHTTCPICRADLVSMPYESVRVHMNGVYESGSGSGAKVVSDTAEVKRDVQFTGKIWRWNSTGHLAETDCWIEEDEERSGLRTMETVRKEFVQNKLTRSFRNWLNRYQWWSASETTTQQAQGGLNPSVLESFPVFIYSEKSGLGLDKGSLECSVCLSQFEMDEKLRMLPKCKHVFHVECVNRWLVDHSTCPFCRDDLAPRPGESTQMKLGCVGGSGSRSGTEVVEGANDIV</sequence>
<comment type="subcellular location">
    <subcellularLocation>
        <location evidence="2">Membrane</location>
        <topology evidence="2">Single-pass membrane protein</topology>
    </subcellularLocation>
</comment>
<keyword evidence="6 16" id="KW-0812">Transmembrane</keyword>
<evidence type="ECO:0000256" key="2">
    <source>
        <dbReference type="ARBA" id="ARBA00004167"/>
    </source>
</evidence>
<dbReference type="EnsemblPlants" id="AUR62000887-RA">
    <property type="protein sequence ID" value="AUR62000887-RA:cds"/>
    <property type="gene ID" value="AUR62000887"/>
</dbReference>
<dbReference type="GO" id="GO:0008270">
    <property type="term" value="F:zinc ion binding"/>
    <property type="evidence" value="ECO:0007669"/>
    <property type="project" value="UniProtKB-KW"/>
</dbReference>
<feature type="compositionally biased region" description="Low complexity" evidence="15">
    <location>
        <begin position="38"/>
        <end position="51"/>
    </location>
</feature>
<dbReference type="Gramene" id="AUR62000887-RA">
    <property type="protein sequence ID" value="AUR62000887-RA:cds"/>
    <property type="gene ID" value="AUR62000887"/>
</dbReference>
<evidence type="ECO:0000256" key="10">
    <source>
        <dbReference type="ARBA" id="ARBA00022833"/>
    </source>
</evidence>
<dbReference type="Pfam" id="PF13639">
    <property type="entry name" value="zf-RING_2"/>
    <property type="match status" value="4"/>
</dbReference>
<dbReference type="InterPro" id="IPR053238">
    <property type="entry name" value="RING-H2_zinc_finger"/>
</dbReference>
<comment type="similarity">
    <text evidence="13">Belongs to the RING-type zinc finger family. ATL subfamily.</text>
</comment>
<dbReference type="PANTHER" id="PTHR14155">
    <property type="entry name" value="RING FINGER DOMAIN-CONTAINING"/>
    <property type="match status" value="1"/>
</dbReference>
<evidence type="ECO:0000256" key="9">
    <source>
        <dbReference type="ARBA" id="ARBA00022786"/>
    </source>
</evidence>
<feature type="transmembrane region" description="Helical" evidence="16">
    <location>
        <begin position="68"/>
        <end position="86"/>
    </location>
</feature>
<dbReference type="GO" id="GO:0061630">
    <property type="term" value="F:ubiquitin protein ligase activity"/>
    <property type="evidence" value="ECO:0007669"/>
    <property type="project" value="UniProtKB-EC"/>
</dbReference>
<feature type="domain" description="RING-type" evidence="18">
    <location>
        <begin position="305"/>
        <end position="347"/>
    </location>
</feature>
<evidence type="ECO:0000256" key="1">
    <source>
        <dbReference type="ARBA" id="ARBA00000900"/>
    </source>
</evidence>
<feature type="domain" description="RING-type" evidence="18">
    <location>
        <begin position="711"/>
        <end position="753"/>
    </location>
</feature>
<keyword evidence="5" id="KW-0808">Transferase</keyword>
<dbReference type="Proteomes" id="UP000596660">
    <property type="component" value="Unplaced"/>
</dbReference>
<dbReference type="EC" id="2.3.2.27" evidence="4"/>
<keyword evidence="12 16" id="KW-0472">Membrane</keyword>
<evidence type="ECO:0000256" key="14">
    <source>
        <dbReference type="PROSITE-ProRule" id="PRU00175"/>
    </source>
</evidence>
<keyword evidence="8 14" id="KW-0863">Zinc-finger</keyword>
<dbReference type="CDD" id="cd16461">
    <property type="entry name" value="RING-H2_EL5-like"/>
    <property type="match status" value="4"/>
</dbReference>
<evidence type="ECO:0000256" key="7">
    <source>
        <dbReference type="ARBA" id="ARBA00022723"/>
    </source>
</evidence>
<evidence type="ECO:0000256" key="8">
    <source>
        <dbReference type="ARBA" id="ARBA00022771"/>
    </source>
</evidence>
<evidence type="ECO:0000256" key="6">
    <source>
        <dbReference type="ARBA" id="ARBA00022692"/>
    </source>
</evidence>
<evidence type="ECO:0000256" key="15">
    <source>
        <dbReference type="SAM" id="MobiDB-lite"/>
    </source>
</evidence>
<organism evidence="19 20">
    <name type="scientific">Chenopodium quinoa</name>
    <name type="common">Quinoa</name>
    <dbReference type="NCBI Taxonomy" id="63459"/>
    <lineage>
        <taxon>Eukaryota</taxon>
        <taxon>Viridiplantae</taxon>
        <taxon>Streptophyta</taxon>
        <taxon>Embryophyta</taxon>
        <taxon>Tracheophyta</taxon>
        <taxon>Spermatophyta</taxon>
        <taxon>Magnoliopsida</taxon>
        <taxon>eudicotyledons</taxon>
        <taxon>Gunneridae</taxon>
        <taxon>Pentapetalae</taxon>
        <taxon>Caryophyllales</taxon>
        <taxon>Chenopodiaceae</taxon>
        <taxon>Chenopodioideae</taxon>
        <taxon>Atripliceae</taxon>
        <taxon>Chenopodium</taxon>
    </lineage>
</organism>
<keyword evidence="7" id="KW-0479">Metal-binding</keyword>
<keyword evidence="17" id="KW-0732">Signal</keyword>
<dbReference type="PANTHER" id="PTHR14155:SF632">
    <property type="entry name" value="RING-H2 FINGER PROTEIN ATL17-RELATED"/>
    <property type="match status" value="1"/>
</dbReference>
<evidence type="ECO:0000259" key="18">
    <source>
        <dbReference type="PROSITE" id="PS50089"/>
    </source>
</evidence>
<evidence type="ECO:0000256" key="13">
    <source>
        <dbReference type="ARBA" id="ARBA00024209"/>
    </source>
</evidence>
<dbReference type="OMA" id="LPCCSHF"/>
<comment type="catalytic activity">
    <reaction evidence="1">
        <text>S-ubiquitinyl-[E2 ubiquitin-conjugating enzyme]-L-cysteine + [acceptor protein]-L-lysine = [E2 ubiquitin-conjugating enzyme]-L-cysteine + N(6)-ubiquitinyl-[acceptor protein]-L-lysine.</text>
        <dbReference type="EC" id="2.3.2.27"/>
    </reaction>
</comment>